<feature type="domain" description="ChrR-like cupin" evidence="1">
    <location>
        <begin position="130"/>
        <end position="227"/>
    </location>
</feature>
<dbReference type="InterPro" id="IPR011051">
    <property type="entry name" value="RmlC_Cupin_sf"/>
</dbReference>
<dbReference type="Proteomes" id="UP000041254">
    <property type="component" value="Unassembled WGS sequence"/>
</dbReference>
<reference evidence="2 3" key="1">
    <citation type="submission" date="2014-11" db="EMBL/GenBank/DDBJ databases">
        <authorList>
            <person name="Zhu J."/>
            <person name="Qi W."/>
            <person name="Song R."/>
        </authorList>
    </citation>
    <scope>NUCLEOTIDE SEQUENCE [LARGE SCALE GENOMIC DNA]</scope>
</reference>
<dbReference type="CDD" id="cd20303">
    <property type="entry name" value="cupin_ChrR_1"/>
    <property type="match status" value="1"/>
</dbReference>
<sequence length="232" mass="26474">MVNVDTNFSARVVKRLADVEWRAAPKVSGVHRRLLDRITFHDDVARATSVVRYDANAKFPFHTHHGGEEYFVLDGHFCDKDGDHGPGTYIRNPCGSSHEPWTREDGCTIFVKLIQMHKDDPFVKTSFYDEAERQWERSADDPLLETSLLFKSPLTKEVVRLYRWQPGEASRPIVSPDGGMEIYVLSGHFTDKDGEYGDHTWLRLPVGFSFLPTIHAASMWYVRTGAFPVISC</sequence>
<keyword evidence="3" id="KW-1185">Reference proteome</keyword>
<dbReference type="InterPro" id="IPR025979">
    <property type="entry name" value="ChrR-like_cupin_dom"/>
</dbReference>
<dbReference type="VEuPathDB" id="CryptoDB:Vbra_18634"/>
<name>A0A0G4GSS5_VITBC</name>
<dbReference type="OrthoDB" id="72100at2759"/>
<dbReference type="STRING" id="1169540.A0A0G4GSS5"/>
<dbReference type="InParanoid" id="A0A0G4GSS5"/>
<feature type="domain" description="ChrR-like cupin" evidence="1">
    <location>
        <begin position="10"/>
        <end position="116"/>
    </location>
</feature>
<dbReference type="EMBL" id="CDMY01000791">
    <property type="protein sequence ID" value="CEM33731.1"/>
    <property type="molecule type" value="Genomic_DNA"/>
</dbReference>
<dbReference type="AlphaFoldDB" id="A0A0G4GSS5"/>
<dbReference type="Pfam" id="PF12973">
    <property type="entry name" value="Cupin_7"/>
    <property type="match status" value="2"/>
</dbReference>
<dbReference type="OMA" id="IWVKTGH"/>
<organism evidence="2 3">
    <name type="scientific">Vitrella brassicaformis (strain CCMP3155)</name>
    <dbReference type="NCBI Taxonomy" id="1169540"/>
    <lineage>
        <taxon>Eukaryota</taxon>
        <taxon>Sar</taxon>
        <taxon>Alveolata</taxon>
        <taxon>Colpodellida</taxon>
        <taxon>Vitrellaceae</taxon>
        <taxon>Vitrella</taxon>
    </lineage>
</organism>
<evidence type="ECO:0000313" key="2">
    <source>
        <dbReference type="EMBL" id="CEM33731.1"/>
    </source>
</evidence>
<protein>
    <recommendedName>
        <fullName evidence="1">ChrR-like cupin domain-containing protein</fullName>
    </recommendedName>
</protein>
<proteinExistence type="predicted"/>
<evidence type="ECO:0000259" key="1">
    <source>
        <dbReference type="Pfam" id="PF12973"/>
    </source>
</evidence>
<dbReference type="SUPFAM" id="SSF51182">
    <property type="entry name" value="RmlC-like cupins"/>
    <property type="match status" value="2"/>
</dbReference>
<accession>A0A0G4GSS5</accession>
<dbReference type="Gene3D" id="2.60.120.10">
    <property type="entry name" value="Jelly Rolls"/>
    <property type="match status" value="1"/>
</dbReference>
<dbReference type="InterPro" id="IPR014710">
    <property type="entry name" value="RmlC-like_jellyroll"/>
</dbReference>
<gene>
    <name evidence="2" type="ORF">Vbra_18634</name>
</gene>
<evidence type="ECO:0000313" key="3">
    <source>
        <dbReference type="Proteomes" id="UP000041254"/>
    </source>
</evidence>